<sequence length="152" mass="16819">MDYDRLNSPNTSAISLEVMGHRLHISQDPNSKHLGTTVWDASMVFVKFLEKNSRKGRFCPSKLKGKRVIELGAGCGLAGFGMTLLGCDVTTTDQVEVLPLLMRNVERNRSWISQSNSDTGFVERNVCCAIHSPVSVILIAVVLDIVIWHSSF</sequence>
<dbReference type="PANTHER" id="PTHR14614">
    <property type="entry name" value="HEPATOCELLULAR CARCINOMA-ASSOCIATED ANTIGEN"/>
    <property type="match status" value="1"/>
</dbReference>
<dbReference type="Gene3D" id="3.40.50.150">
    <property type="entry name" value="Vaccinia Virus protein VP39"/>
    <property type="match status" value="1"/>
</dbReference>
<dbReference type="ExpressionAtlas" id="A0A1D6QAT8">
    <property type="expression patterns" value="baseline and differential"/>
</dbReference>
<organism evidence="1">
    <name type="scientific">Zea mays</name>
    <name type="common">Maize</name>
    <dbReference type="NCBI Taxonomy" id="4577"/>
    <lineage>
        <taxon>Eukaryota</taxon>
        <taxon>Viridiplantae</taxon>
        <taxon>Streptophyta</taxon>
        <taxon>Embryophyta</taxon>
        <taxon>Tracheophyta</taxon>
        <taxon>Spermatophyta</taxon>
        <taxon>Magnoliopsida</taxon>
        <taxon>Liliopsida</taxon>
        <taxon>Poales</taxon>
        <taxon>Poaceae</taxon>
        <taxon>PACMAD clade</taxon>
        <taxon>Panicoideae</taxon>
        <taxon>Andropogonodae</taxon>
        <taxon>Andropogoneae</taxon>
        <taxon>Tripsacinae</taxon>
        <taxon>Zea</taxon>
    </lineage>
</organism>
<evidence type="ECO:0000313" key="1">
    <source>
        <dbReference type="EMBL" id="AQK55430.1"/>
    </source>
</evidence>
<dbReference type="InterPro" id="IPR019410">
    <property type="entry name" value="Methyltransf_16"/>
</dbReference>
<dbReference type="SUPFAM" id="SSF53335">
    <property type="entry name" value="S-adenosyl-L-methionine-dependent methyltransferases"/>
    <property type="match status" value="1"/>
</dbReference>
<dbReference type="EMBL" id="CM000780">
    <property type="protein sequence ID" value="AQK55430.1"/>
    <property type="molecule type" value="Genomic_DNA"/>
</dbReference>
<dbReference type="PANTHER" id="PTHR14614:SF98">
    <property type="entry name" value="S-ADENOSYL-L-METHIONINE-DEPENDENT METHYLTRANSFERASES SUPERFAMILY PROTEIN"/>
    <property type="match status" value="1"/>
</dbReference>
<accession>A0A1D6QAT8</accession>
<dbReference type="InterPro" id="IPR029063">
    <property type="entry name" value="SAM-dependent_MTases_sf"/>
</dbReference>
<name>A0A1D6QAT8_MAIZE</name>
<dbReference type="AlphaFoldDB" id="A0A1D6QAT8"/>
<proteinExistence type="predicted"/>
<reference evidence="1" key="1">
    <citation type="submission" date="2015-12" db="EMBL/GenBank/DDBJ databases">
        <title>Update maize B73 reference genome by single molecule sequencing technologies.</title>
        <authorList>
            <consortium name="Maize Genome Sequencing Project"/>
            <person name="Ware D."/>
        </authorList>
    </citation>
    <scope>NUCLEOTIDE SEQUENCE</scope>
    <source>
        <tissue evidence="1">Seedling</tissue>
    </source>
</reference>
<gene>
    <name evidence="1" type="ORF">ZEAMMB73_Zm00001d051906</name>
</gene>
<dbReference type="Pfam" id="PF10294">
    <property type="entry name" value="Methyltransf_16"/>
    <property type="match status" value="1"/>
</dbReference>
<protein>
    <submittedName>
        <fullName evidence="1">Tumor protein</fullName>
    </submittedName>
</protein>